<organism evidence="9 10">
    <name type="scientific">Lactococcus nasutitermitis</name>
    <dbReference type="NCBI Taxonomy" id="1652957"/>
    <lineage>
        <taxon>Bacteria</taxon>
        <taxon>Bacillati</taxon>
        <taxon>Bacillota</taxon>
        <taxon>Bacilli</taxon>
        <taxon>Lactobacillales</taxon>
        <taxon>Streptococcaceae</taxon>
        <taxon>Lactococcus</taxon>
    </lineage>
</organism>
<keyword evidence="4 7" id="KW-0067">ATP-binding</keyword>
<keyword evidence="5 7" id="KW-0648">Protein biosynthesis</keyword>
<keyword evidence="7" id="KW-0963">Cytoplasm</keyword>
<dbReference type="InterPro" id="IPR002312">
    <property type="entry name" value="Asp/Asn-tRNA-synth_IIb"/>
</dbReference>
<dbReference type="HAMAP" id="MF_00044">
    <property type="entry name" value="Asp_tRNA_synth_type1"/>
    <property type="match status" value="1"/>
</dbReference>
<dbReference type="InterPro" id="IPR006195">
    <property type="entry name" value="aa-tRNA-synth_II"/>
</dbReference>
<evidence type="ECO:0000256" key="2">
    <source>
        <dbReference type="ARBA" id="ARBA00022598"/>
    </source>
</evidence>
<dbReference type="EC" id="6.1.1.23" evidence="7"/>
<comment type="subcellular location">
    <subcellularLocation>
        <location evidence="7">Cytoplasm</location>
    </subcellularLocation>
</comment>
<dbReference type="InterPro" id="IPR045864">
    <property type="entry name" value="aa-tRNA-synth_II/BPL/LPL"/>
</dbReference>
<dbReference type="InterPro" id="IPR029351">
    <property type="entry name" value="GAD_dom"/>
</dbReference>
<dbReference type="CDD" id="cd04317">
    <property type="entry name" value="EcAspRS_like_N"/>
    <property type="match status" value="1"/>
</dbReference>
<dbReference type="InterPro" id="IPR047090">
    <property type="entry name" value="AspRS_core"/>
</dbReference>
<feature type="domain" description="Aminoacyl-transfer RNA synthetases class-II family profile" evidence="8">
    <location>
        <begin position="138"/>
        <end position="567"/>
    </location>
</feature>
<feature type="binding site" evidence="7">
    <location>
        <begin position="217"/>
        <end position="219"/>
    </location>
    <ligand>
        <name>ATP</name>
        <dbReference type="ChEBI" id="CHEBI:30616"/>
    </ligand>
</feature>
<evidence type="ECO:0000256" key="1">
    <source>
        <dbReference type="ARBA" id="ARBA00006303"/>
    </source>
</evidence>
<feature type="binding site" evidence="7">
    <location>
        <position position="171"/>
    </location>
    <ligand>
        <name>L-aspartate</name>
        <dbReference type="ChEBI" id="CHEBI:29991"/>
    </ligand>
</feature>
<dbReference type="Gene3D" id="2.40.50.140">
    <property type="entry name" value="Nucleic acid-binding proteins"/>
    <property type="match status" value="1"/>
</dbReference>
<dbReference type="Proteomes" id="UP001595987">
    <property type="component" value="Unassembled WGS sequence"/>
</dbReference>
<evidence type="ECO:0000256" key="3">
    <source>
        <dbReference type="ARBA" id="ARBA00022741"/>
    </source>
</evidence>
<dbReference type="PANTHER" id="PTHR22594:SF5">
    <property type="entry name" value="ASPARTATE--TRNA LIGASE, MITOCHONDRIAL"/>
    <property type="match status" value="1"/>
</dbReference>
<evidence type="ECO:0000256" key="6">
    <source>
        <dbReference type="ARBA" id="ARBA00023146"/>
    </source>
</evidence>
<comment type="subunit">
    <text evidence="7">Homodimer.</text>
</comment>
<feature type="binding site" evidence="7">
    <location>
        <position position="226"/>
    </location>
    <ligand>
        <name>ATP</name>
        <dbReference type="ChEBI" id="CHEBI:30616"/>
    </ligand>
</feature>
<feature type="binding site" evidence="7">
    <location>
        <position position="501"/>
    </location>
    <ligand>
        <name>L-aspartate</name>
        <dbReference type="ChEBI" id="CHEBI:29991"/>
    </ligand>
</feature>
<dbReference type="GO" id="GO:0004815">
    <property type="term" value="F:aspartate-tRNA ligase activity"/>
    <property type="evidence" value="ECO:0007669"/>
    <property type="project" value="UniProtKB-EC"/>
</dbReference>
<feature type="binding site" evidence="7">
    <location>
        <begin position="546"/>
        <end position="549"/>
    </location>
    <ligand>
        <name>ATP</name>
        <dbReference type="ChEBI" id="CHEBI:30616"/>
    </ligand>
</feature>
<dbReference type="PROSITE" id="PS50862">
    <property type="entry name" value="AA_TRNA_LIGASE_II"/>
    <property type="match status" value="1"/>
</dbReference>
<feature type="site" description="Important for tRNA non-discrimination" evidence="7">
    <location>
        <position position="29"/>
    </location>
</feature>
<evidence type="ECO:0000256" key="7">
    <source>
        <dbReference type="HAMAP-Rule" id="MF_00044"/>
    </source>
</evidence>
<dbReference type="EMBL" id="JBHSGD010000007">
    <property type="protein sequence ID" value="MFC4652992.1"/>
    <property type="molecule type" value="Genomic_DNA"/>
</dbReference>
<comment type="similarity">
    <text evidence="1 7">Belongs to the class-II aminoacyl-tRNA synthetase family. Type 1 subfamily.</text>
</comment>
<comment type="catalytic activity">
    <reaction evidence="7">
        <text>tRNA(Asx) + L-aspartate + ATP = L-aspartyl-tRNA(Asx) + AMP + diphosphate</text>
        <dbReference type="Rhea" id="RHEA:18349"/>
        <dbReference type="Rhea" id="RHEA-COMP:9710"/>
        <dbReference type="Rhea" id="RHEA-COMP:9711"/>
        <dbReference type="ChEBI" id="CHEBI:29991"/>
        <dbReference type="ChEBI" id="CHEBI:30616"/>
        <dbReference type="ChEBI" id="CHEBI:33019"/>
        <dbReference type="ChEBI" id="CHEBI:78442"/>
        <dbReference type="ChEBI" id="CHEBI:78516"/>
        <dbReference type="ChEBI" id="CHEBI:456215"/>
        <dbReference type="EC" id="6.1.1.23"/>
    </reaction>
</comment>
<dbReference type="Pfam" id="PF00152">
    <property type="entry name" value="tRNA-synt_2"/>
    <property type="match status" value="1"/>
</dbReference>
<evidence type="ECO:0000313" key="9">
    <source>
        <dbReference type="EMBL" id="MFC4652992.1"/>
    </source>
</evidence>
<dbReference type="NCBIfam" id="NF001750">
    <property type="entry name" value="PRK00476.1"/>
    <property type="match status" value="1"/>
</dbReference>
<dbReference type="InterPro" id="IPR004115">
    <property type="entry name" value="GAD-like_sf"/>
</dbReference>
<keyword evidence="10" id="KW-1185">Reference proteome</keyword>
<dbReference type="InterPro" id="IPR004524">
    <property type="entry name" value="Asp-tRNA-ligase_1"/>
</dbReference>
<reference evidence="10" key="1">
    <citation type="journal article" date="2019" name="Int. J. Syst. Evol. Microbiol.">
        <title>The Global Catalogue of Microorganisms (GCM) 10K type strain sequencing project: providing services to taxonomists for standard genome sequencing and annotation.</title>
        <authorList>
            <consortium name="The Broad Institute Genomics Platform"/>
            <consortium name="The Broad Institute Genome Sequencing Center for Infectious Disease"/>
            <person name="Wu L."/>
            <person name="Ma J."/>
        </authorList>
    </citation>
    <scope>NUCLEOTIDE SEQUENCE [LARGE SCALE GENOMIC DNA]</scope>
    <source>
        <strain evidence="10">CCUG 63287</strain>
    </source>
</reference>
<comment type="function">
    <text evidence="7">Aspartyl-tRNA synthetase with relaxed tRNA specificity since it is able to aspartylate not only its cognate tRNA(Asp) but also tRNA(Asn). Reaction proceeds in two steps: L-aspartate is first activated by ATP to form Asp-AMP and then transferred to the acceptor end of tRNA(Asp/Asn).</text>
</comment>
<dbReference type="RefSeq" id="WP_213536722.1">
    <property type="nucleotide sequence ID" value="NZ_BOVQ01000009.1"/>
</dbReference>
<dbReference type="PANTHER" id="PTHR22594">
    <property type="entry name" value="ASPARTYL/LYSYL-TRNA SYNTHETASE"/>
    <property type="match status" value="1"/>
</dbReference>
<dbReference type="SUPFAM" id="SSF55681">
    <property type="entry name" value="Class II aaRS and biotin synthetases"/>
    <property type="match status" value="1"/>
</dbReference>
<sequence>MKTFIGRYGKEKVGQTVTAQGWVANIRNHGKIAFIELRDREGILQVVVNDKCPDFELLTDMTRETILAVTGEVVERVARYVNPHIKSGEVELFAEKIEVISRAKHLPFELDAHSEAGEEIRERYRYLDLRREKMTENLRLRHNVMAAVRNYLNGEEFFEIETPYLAKSTPEGARDFLVPSRLQQGEFYALPQSPQILKQLLMSAGFDRYYQMARCFRDEDLRGDRQPEFTQIDLEMSFVSQEEVQETVEQMVKHIVKKTKDVQCVAAGQYISDKTVKNVLDFETSFPQMSYDEAMRRFGSDKPDTRFGMELVDVTAALQAATSLTLKKWLADDGVIQAICAKGAAGKFSKHELEELQQLVKNFKVNFAVAPVENGAIAGNMATSFKVASDEILTALSATDGDVLFFVGGQKKRVQEALGALRVRVAPKLNLTDSSKLNFLWVTDFPLLEFDDTEKRYKAMHHPFTRASVSAEELEKSPETAKSFAYDLVLNGYEVGGGSLRIYQREMQEQMFALLGMEKANYERDFGFLLEAMDYGFPPHGGCALGLDRFVMLLAGEENIREVIAFPKNGTGRDLLLEAPAEVAPAQLRDLRLKNV</sequence>
<gene>
    <name evidence="7 9" type="primary">aspS</name>
    <name evidence="9" type="ORF">ACFO26_08735</name>
</gene>
<dbReference type="SUPFAM" id="SSF55261">
    <property type="entry name" value="GAD domain-like"/>
    <property type="match status" value="1"/>
</dbReference>
<dbReference type="Pfam" id="PF02938">
    <property type="entry name" value="GAD"/>
    <property type="match status" value="1"/>
</dbReference>
<comment type="caution">
    <text evidence="9">The sequence shown here is derived from an EMBL/GenBank/DDBJ whole genome shotgun (WGS) entry which is preliminary data.</text>
</comment>
<feature type="binding site" evidence="7">
    <location>
        <position position="217"/>
    </location>
    <ligand>
        <name>L-aspartate</name>
        <dbReference type="ChEBI" id="CHEBI:29991"/>
    </ligand>
</feature>
<comment type="caution">
    <text evidence="7">Lacks conserved residue(s) required for the propagation of feature annotation.</text>
</comment>
<proteinExistence type="inferred from homology"/>
<dbReference type="InterPro" id="IPR012340">
    <property type="entry name" value="NA-bd_OB-fold"/>
</dbReference>
<keyword evidence="6 7" id="KW-0030">Aminoacyl-tRNA synthetase</keyword>
<feature type="region of interest" description="Aspartate" evidence="7">
    <location>
        <begin position="195"/>
        <end position="198"/>
    </location>
</feature>
<evidence type="ECO:0000313" key="10">
    <source>
        <dbReference type="Proteomes" id="UP001595987"/>
    </source>
</evidence>
<feature type="binding site" evidence="7">
    <location>
        <position position="494"/>
    </location>
    <ligand>
        <name>ATP</name>
        <dbReference type="ChEBI" id="CHEBI:30616"/>
    </ligand>
</feature>
<dbReference type="InterPro" id="IPR004365">
    <property type="entry name" value="NA-bd_OB_tRNA"/>
</dbReference>
<feature type="binding site" evidence="7">
    <location>
        <position position="461"/>
    </location>
    <ligand>
        <name>L-aspartate</name>
        <dbReference type="ChEBI" id="CHEBI:29991"/>
    </ligand>
</feature>
<dbReference type="PRINTS" id="PR01042">
    <property type="entry name" value="TRNASYNTHASP"/>
</dbReference>
<name>A0ABV9JEV4_9LACT</name>
<evidence type="ECO:0000256" key="4">
    <source>
        <dbReference type="ARBA" id="ARBA00022840"/>
    </source>
</evidence>
<dbReference type="SUPFAM" id="SSF50249">
    <property type="entry name" value="Nucleic acid-binding proteins"/>
    <property type="match status" value="1"/>
</dbReference>
<keyword evidence="2 7" id="KW-0436">Ligase</keyword>
<evidence type="ECO:0000256" key="5">
    <source>
        <dbReference type="ARBA" id="ARBA00022917"/>
    </source>
</evidence>
<dbReference type="Gene3D" id="3.30.930.10">
    <property type="entry name" value="Bira Bifunctional Protein, Domain 2"/>
    <property type="match status" value="1"/>
</dbReference>
<dbReference type="NCBIfam" id="TIGR00459">
    <property type="entry name" value="aspS_bact"/>
    <property type="match status" value="1"/>
</dbReference>
<keyword evidence="3 7" id="KW-0547">Nucleotide-binding</keyword>
<accession>A0ABV9JEV4</accession>
<dbReference type="Pfam" id="PF01336">
    <property type="entry name" value="tRNA_anti-codon"/>
    <property type="match status" value="1"/>
</dbReference>
<dbReference type="Gene3D" id="3.30.1360.30">
    <property type="entry name" value="GAD-like domain"/>
    <property type="match status" value="1"/>
</dbReference>
<evidence type="ECO:0000259" key="8">
    <source>
        <dbReference type="PROSITE" id="PS50862"/>
    </source>
</evidence>
<dbReference type="CDD" id="cd00777">
    <property type="entry name" value="AspRS_core"/>
    <property type="match status" value="1"/>
</dbReference>
<dbReference type="InterPro" id="IPR047089">
    <property type="entry name" value="Asp-tRNA-ligase_1_N"/>
</dbReference>
<dbReference type="InterPro" id="IPR004364">
    <property type="entry name" value="Aa-tRNA-synt_II"/>
</dbReference>
<protein>
    <recommendedName>
        <fullName evidence="7">Aspartate--tRNA(Asp/Asn) ligase</fullName>
        <ecNumber evidence="7">6.1.1.23</ecNumber>
    </recommendedName>
    <alternativeName>
        <fullName evidence="7">Aspartyl-tRNA synthetase</fullName>
        <shortName evidence="7">AspRS</shortName>
    </alternativeName>
    <alternativeName>
        <fullName evidence="7">Non-discriminating aspartyl-tRNA synthetase</fullName>
        <shortName evidence="7">ND-AspRS</shortName>
    </alternativeName>
</protein>